<comment type="caution">
    <text evidence="3">The sequence shown here is derived from an EMBL/GenBank/DDBJ whole genome shotgun (WGS) entry which is preliminary data.</text>
</comment>
<dbReference type="Pfam" id="PF19489">
    <property type="entry name" value="SLT_4"/>
    <property type="match status" value="1"/>
</dbReference>
<dbReference type="Proteomes" id="UP000245790">
    <property type="component" value="Unassembled WGS sequence"/>
</dbReference>
<dbReference type="PROSITE" id="PS51257">
    <property type="entry name" value="PROKAR_LIPOPROTEIN"/>
    <property type="match status" value="1"/>
</dbReference>
<reference evidence="3 4" key="1">
    <citation type="submission" date="2018-05" db="EMBL/GenBank/DDBJ databases">
        <title>Genomic Encyclopedia of Type Strains, Phase IV (KMG-IV): sequencing the most valuable type-strain genomes for metagenomic binning, comparative biology and taxonomic classification.</title>
        <authorList>
            <person name="Goeker M."/>
        </authorList>
    </citation>
    <scope>NUCLEOTIDE SEQUENCE [LARGE SCALE GENOMIC DNA]</scope>
    <source>
        <strain evidence="3 4">DSM 25350</strain>
    </source>
</reference>
<sequence>MTSISKISLKFSFQCSVAALIFLLMAGCSTYRPSNTENICDIFRGETDWYEAAVESNEQWGTPIWVMMAIMHQESRFRHNVRSPRDYLLGFIPWGYKSSAYGFAQAKDEVWGEFQDEFDSGADRDDFYDAIQFIGWYTHKTQRRLKVSKWDAYNQYLAYHEGQGGFSRGSYKHKSWLLGVANKVKNKAAMFNQQLKSCQSELDDAIDGWF</sequence>
<feature type="signal peptide" evidence="1">
    <location>
        <begin position="1"/>
        <end position="26"/>
    </location>
</feature>
<evidence type="ECO:0000313" key="4">
    <source>
        <dbReference type="Proteomes" id="UP000245790"/>
    </source>
</evidence>
<organism evidence="3 4">
    <name type="scientific">Pleionea mediterranea</name>
    <dbReference type="NCBI Taxonomy" id="523701"/>
    <lineage>
        <taxon>Bacteria</taxon>
        <taxon>Pseudomonadati</taxon>
        <taxon>Pseudomonadota</taxon>
        <taxon>Gammaproteobacteria</taxon>
        <taxon>Oceanospirillales</taxon>
        <taxon>Pleioneaceae</taxon>
        <taxon>Pleionea</taxon>
    </lineage>
</organism>
<keyword evidence="1" id="KW-0732">Signal</keyword>
<name>A0A316FZ01_9GAMM</name>
<dbReference type="AlphaFoldDB" id="A0A316FZ01"/>
<dbReference type="CDD" id="cd00442">
    <property type="entry name" value="Lyz-like"/>
    <property type="match status" value="1"/>
</dbReference>
<dbReference type="InterPro" id="IPR045795">
    <property type="entry name" value="SLT_4"/>
</dbReference>
<gene>
    <name evidence="3" type="ORF">C8D97_111112</name>
</gene>
<evidence type="ECO:0000313" key="3">
    <source>
        <dbReference type="EMBL" id="PWK47367.1"/>
    </source>
</evidence>
<proteinExistence type="predicted"/>
<protein>
    <recommendedName>
        <fullName evidence="2">Transglycosylase SLT domain-containing protein</fullName>
    </recommendedName>
</protein>
<feature type="domain" description="Transglycosylase SLT" evidence="2">
    <location>
        <begin position="18"/>
        <end position="198"/>
    </location>
</feature>
<dbReference type="InterPro" id="IPR023346">
    <property type="entry name" value="Lysozyme-like_dom_sf"/>
</dbReference>
<dbReference type="RefSeq" id="WP_245411468.1">
    <property type="nucleotide sequence ID" value="NZ_QGGU01000011.1"/>
</dbReference>
<keyword evidence="4" id="KW-1185">Reference proteome</keyword>
<evidence type="ECO:0000259" key="2">
    <source>
        <dbReference type="Pfam" id="PF19489"/>
    </source>
</evidence>
<dbReference type="EMBL" id="QGGU01000011">
    <property type="protein sequence ID" value="PWK47367.1"/>
    <property type="molecule type" value="Genomic_DNA"/>
</dbReference>
<dbReference type="SUPFAM" id="SSF53955">
    <property type="entry name" value="Lysozyme-like"/>
    <property type="match status" value="1"/>
</dbReference>
<evidence type="ECO:0000256" key="1">
    <source>
        <dbReference type="SAM" id="SignalP"/>
    </source>
</evidence>
<feature type="chain" id="PRO_5016433483" description="Transglycosylase SLT domain-containing protein" evidence="1">
    <location>
        <begin position="27"/>
        <end position="210"/>
    </location>
</feature>
<dbReference type="Gene3D" id="1.10.530.10">
    <property type="match status" value="1"/>
</dbReference>
<accession>A0A316FZ01</accession>